<organism evidence="2 3">
    <name type="scientific">Actinomycetospora succinea</name>
    <dbReference type="NCBI Taxonomy" id="663603"/>
    <lineage>
        <taxon>Bacteria</taxon>
        <taxon>Bacillati</taxon>
        <taxon>Actinomycetota</taxon>
        <taxon>Actinomycetes</taxon>
        <taxon>Pseudonocardiales</taxon>
        <taxon>Pseudonocardiaceae</taxon>
        <taxon>Actinomycetospora</taxon>
    </lineage>
</organism>
<gene>
    <name evidence="2" type="ORF">EV188_10528</name>
</gene>
<feature type="transmembrane region" description="Helical" evidence="1">
    <location>
        <begin position="456"/>
        <end position="473"/>
    </location>
</feature>
<evidence type="ECO:0000313" key="2">
    <source>
        <dbReference type="EMBL" id="TDQ55632.1"/>
    </source>
</evidence>
<accession>A0A4R6V8J6</accession>
<keyword evidence="1" id="KW-1133">Transmembrane helix</keyword>
<dbReference type="AlphaFoldDB" id="A0A4R6V8J6"/>
<feature type="transmembrane region" description="Helical" evidence="1">
    <location>
        <begin position="338"/>
        <end position="356"/>
    </location>
</feature>
<protein>
    <submittedName>
        <fullName evidence="2">Uncharacterized protein</fullName>
    </submittedName>
</protein>
<feature type="transmembrane region" description="Helical" evidence="1">
    <location>
        <begin position="294"/>
        <end position="317"/>
    </location>
</feature>
<feature type="transmembrane region" description="Helical" evidence="1">
    <location>
        <begin position="192"/>
        <end position="212"/>
    </location>
</feature>
<evidence type="ECO:0000313" key="3">
    <source>
        <dbReference type="Proteomes" id="UP000295705"/>
    </source>
</evidence>
<sequence>MTVADGEDSVALGRSLVGDEVTIRDVVAANAEDSTTVPSELDLWKIADLTRTPSRCLPGGPTAVAATELLLEVCPMAGPVRDARWLVHVNLTGASVSESSETPVEFSPGASASWRPTSIAAGQSFWLNVRLPPPVAHFVSSSAGGGVARAAISMSNFSLFFILLLVGLVAIRRSGGAAFLDDRTASMSRTGLWWGSLGLSACSVIVATDIAYALSIDKGPHSEFARSSAVTTLVLVALLGVVSWQQRRVAYAAVGLVLVLCIVAYFGPEVTALETGQTDLARHEYLGFWKTTGYIGNMVLGALVVGVVIFALCGTIARCLSIIAQSESRLDTLLRGRSFRIVLGLLTGIAVAVQWLRVAYMQWEHRILVPEIGATPREIRDVLLGQMPWFVDFLLRWLPLASIYLSLLLAGVLLVVRRRSAPGGSSSLEPRGVEAFLLMIIFSAGLIGIYGSYRGVQAPIAFIVGILSLRFVLAEPRLASEVVKSDPLAVLPERLEEFQVEQLRQSSAATMHNQRGDDLEKRYQKGAISSVGFLFERAVHPLVRQFDRVPPATAAGQRESGRSQLEIAVAVGPRVHWWENALYATKIGAVVAAPVVAYDAYRLYQNGVFAGALTSRSGLFDLLQSAAGELTTWLAGAFALGALWSRVPGRRGFLKGLALGVVVLAASGSDAAVSWAVGQAPFIDFTTFPVLVFGFLATVGLVMDVVTLRKIDRERWELADLLRLRDTRWIATYGATLLIVASSVLHSVQEGLPLTSQLTATVEQAVGSGGGSTGVLGRDGQ</sequence>
<comment type="caution">
    <text evidence="2">The sequence shown here is derived from an EMBL/GenBank/DDBJ whole genome shotgun (WGS) entry which is preliminary data.</text>
</comment>
<dbReference type="InterPro" id="IPR046176">
    <property type="entry name" value="DUF6185"/>
</dbReference>
<keyword evidence="1" id="KW-0472">Membrane</keyword>
<feature type="transmembrane region" description="Helical" evidence="1">
    <location>
        <begin position="428"/>
        <end position="450"/>
    </location>
</feature>
<feature type="transmembrane region" description="Helical" evidence="1">
    <location>
        <begin position="224"/>
        <end position="242"/>
    </location>
</feature>
<proteinExistence type="predicted"/>
<keyword evidence="1" id="KW-0812">Transmembrane</keyword>
<feature type="transmembrane region" description="Helical" evidence="1">
    <location>
        <begin position="397"/>
        <end position="416"/>
    </location>
</feature>
<feature type="transmembrane region" description="Helical" evidence="1">
    <location>
        <begin position="688"/>
        <end position="708"/>
    </location>
</feature>
<feature type="transmembrane region" description="Helical" evidence="1">
    <location>
        <begin position="150"/>
        <end position="171"/>
    </location>
</feature>
<feature type="transmembrane region" description="Helical" evidence="1">
    <location>
        <begin position="656"/>
        <end position="676"/>
    </location>
</feature>
<dbReference type="Pfam" id="PF19683">
    <property type="entry name" value="DUF6185"/>
    <property type="match status" value="1"/>
</dbReference>
<name>A0A4R6V8J6_9PSEU</name>
<feature type="transmembrane region" description="Helical" evidence="1">
    <location>
        <begin position="249"/>
        <end position="267"/>
    </location>
</feature>
<dbReference type="Proteomes" id="UP000295705">
    <property type="component" value="Unassembled WGS sequence"/>
</dbReference>
<evidence type="ECO:0000256" key="1">
    <source>
        <dbReference type="SAM" id="Phobius"/>
    </source>
</evidence>
<feature type="transmembrane region" description="Helical" evidence="1">
    <location>
        <begin position="729"/>
        <end position="748"/>
    </location>
</feature>
<dbReference type="EMBL" id="SNYO01000005">
    <property type="protein sequence ID" value="TDQ55632.1"/>
    <property type="molecule type" value="Genomic_DNA"/>
</dbReference>
<keyword evidence="3" id="KW-1185">Reference proteome</keyword>
<reference evidence="2 3" key="1">
    <citation type="submission" date="2019-03" db="EMBL/GenBank/DDBJ databases">
        <title>Genomic Encyclopedia of Type Strains, Phase IV (KMG-IV): sequencing the most valuable type-strain genomes for metagenomic binning, comparative biology and taxonomic classification.</title>
        <authorList>
            <person name="Goeker M."/>
        </authorList>
    </citation>
    <scope>NUCLEOTIDE SEQUENCE [LARGE SCALE GENOMIC DNA]</scope>
    <source>
        <strain evidence="2 3">DSM 45775</strain>
    </source>
</reference>